<evidence type="ECO:0000313" key="7">
    <source>
        <dbReference type="Proteomes" id="UP000800092"/>
    </source>
</evidence>
<dbReference type="GO" id="GO:0004764">
    <property type="term" value="F:shikimate 3-dehydrogenase (NADP+) activity"/>
    <property type="evidence" value="ECO:0007669"/>
    <property type="project" value="InterPro"/>
</dbReference>
<dbReference type="SUPFAM" id="SSF53223">
    <property type="entry name" value="Aminoacid dehydrogenase-like, N-terminal domain"/>
    <property type="match status" value="1"/>
</dbReference>
<dbReference type="Gene3D" id="3.40.50.10860">
    <property type="entry name" value="Leucine Dehydrogenase, chain A, domain 1"/>
    <property type="match status" value="1"/>
</dbReference>
<dbReference type="FunFam" id="3.40.50.720:FF:000386">
    <property type="entry name" value="Quinate repressor protein"/>
    <property type="match status" value="1"/>
</dbReference>
<dbReference type="CDD" id="cd01065">
    <property type="entry name" value="NAD_bind_Shikimate_DH"/>
    <property type="match status" value="1"/>
</dbReference>
<organism evidence="6 7">
    <name type="scientific">Viridothelium virens</name>
    <name type="common">Speckled blister lichen</name>
    <name type="synonym">Trypethelium virens</name>
    <dbReference type="NCBI Taxonomy" id="1048519"/>
    <lineage>
        <taxon>Eukaryota</taxon>
        <taxon>Fungi</taxon>
        <taxon>Dikarya</taxon>
        <taxon>Ascomycota</taxon>
        <taxon>Pezizomycotina</taxon>
        <taxon>Dothideomycetes</taxon>
        <taxon>Dothideomycetes incertae sedis</taxon>
        <taxon>Trypetheliales</taxon>
        <taxon>Trypetheliaceae</taxon>
        <taxon>Viridothelium</taxon>
    </lineage>
</organism>
<evidence type="ECO:0000259" key="4">
    <source>
        <dbReference type="Pfam" id="PF08501"/>
    </source>
</evidence>
<evidence type="ECO:0000313" key="6">
    <source>
        <dbReference type="EMBL" id="KAF2236524.1"/>
    </source>
</evidence>
<dbReference type="Proteomes" id="UP000800092">
    <property type="component" value="Unassembled WGS sequence"/>
</dbReference>
<dbReference type="PANTHER" id="PTHR21090">
    <property type="entry name" value="AROM/DEHYDROQUINATE SYNTHASE"/>
    <property type="match status" value="1"/>
</dbReference>
<dbReference type="SUPFAM" id="SSF52540">
    <property type="entry name" value="P-loop containing nucleoside triphosphate hydrolases"/>
    <property type="match status" value="1"/>
</dbReference>
<dbReference type="InterPro" id="IPR036291">
    <property type="entry name" value="NAD(P)-bd_dom_sf"/>
</dbReference>
<comment type="similarity">
    <text evidence="2">In the N-terminal section; belongs to the shikimate kinase family.</text>
</comment>
<dbReference type="Pfam" id="PF18317">
    <property type="entry name" value="SDH_C"/>
    <property type="match status" value="1"/>
</dbReference>
<dbReference type="InterPro" id="IPR041121">
    <property type="entry name" value="SDH_C"/>
</dbReference>
<dbReference type="GO" id="GO:0009423">
    <property type="term" value="P:chorismate biosynthetic process"/>
    <property type="evidence" value="ECO:0007669"/>
    <property type="project" value="TreeGrafter"/>
</dbReference>
<name>A0A6A6HEG2_VIRVR</name>
<dbReference type="Pfam" id="PF01487">
    <property type="entry name" value="DHquinase_I"/>
    <property type="match status" value="1"/>
</dbReference>
<dbReference type="SUPFAM" id="SSF51569">
    <property type="entry name" value="Aldolase"/>
    <property type="match status" value="1"/>
</dbReference>
<dbReference type="CDD" id="cd00502">
    <property type="entry name" value="DHQase_I"/>
    <property type="match status" value="1"/>
</dbReference>
<protein>
    <submittedName>
        <fullName evidence="6">Putative quinate pathway repressor protein QutR</fullName>
    </submittedName>
</protein>
<sequence>MTENLTTALHIESYGRAREDDATTHEASLEKVRHVPTEGVNGPPKDSEAMIEASTRTSRIFDAKASVVLVGLQGTGKSSLAVMVSTICNLRLIEIDRHFRKVTGHSLNTHRKAFGIAAHHQALLEVLQAVLSTCQTGCVIVCNPVSMGRGAQAMIQDYTKSHPVIHVVRDVQSLHRCLPGRSRARIEHLMDVGGSALRACSNFEFYNLTEDISADSTTEDAEGVSEFRRLATGQISPKTPFLTLKRVEREFLKFLGQITGGVLTIPFRESTYPLSRIAVQSKSFTYAVRVPLKDILSGSCSIEDLEMACDLFEISVDNVSSSIDHEVTSASRLNEFGRALTIVRRDTVVPVMFHVQFGEVIAPGDGGLHHQQYRSLVAHCLRLGPEYVTVDLLLDDEVILQLSKGKGRSKLMGHHTFASRPSSGWEDGQCLMLFERACKLSLDACRINMPADKIWDNFALQNFRRRTYALQPDVALIAYNTGPIGRMSLCFNSTLTPVRPEGTGLPAIPSFPALTARECTRSLYASFVLEPMKFYIIGAAIAYTLSPAMHNAAYKCCGMPHSFLVWQTETLDVIRQMVNDDHFGGTAVNPPFKTEVIALTHSLSPHAKAIGAVNTLIPVRQSVPVDGQLSELSLFEERNRAGTVKFLHGDNTDWIGVRTCIRRGLSPINAVGPRTTGLVIGAGGMARATVYAMIQLGVQHIFLYNRSTTNAEKLAAHYNGSGFHALAPSAGSGMSCNEGHQHGRSVVRVIESLADPWPASFHQPTIVVSCIPAHDIAGNPAANFTMPRQWLQSPTGGVVVEMAYKPLATPLLEQIAAEAHRGWVTVDGLELLPEQAFAQFELFTGRRAPRKLMRAEALRNYWEAQKCDLGITQNSAQAEGQGIEHPLRD</sequence>
<reference evidence="6" key="1">
    <citation type="journal article" date="2020" name="Stud. Mycol.">
        <title>101 Dothideomycetes genomes: a test case for predicting lifestyles and emergence of pathogens.</title>
        <authorList>
            <person name="Haridas S."/>
            <person name="Albert R."/>
            <person name="Binder M."/>
            <person name="Bloem J."/>
            <person name="Labutti K."/>
            <person name="Salamov A."/>
            <person name="Andreopoulos B."/>
            <person name="Baker S."/>
            <person name="Barry K."/>
            <person name="Bills G."/>
            <person name="Bluhm B."/>
            <person name="Cannon C."/>
            <person name="Castanera R."/>
            <person name="Culley D."/>
            <person name="Daum C."/>
            <person name="Ezra D."/>
            <person name="Gonzalez J."/>
            <person name="Henrissat B."/>
            <person name="Kuo A."/>
            <person name="Liang C."/>
            <person name="Lipzen A."/>
            <person name="Lutzoni F."/>
            <person name="Magnuson J."/>
            <person name="Mondo S."/>
            <person name="Nolan M."/>
            <person name="Ohm R."/>
            <person name="Pangilinan J."/>
            <person name="Park H.-J."/>
            <person name="Ramirez L."/>
            <person name="Alfaro M."/>
            <person name="Sun H."/>
            <person name="Tritt A."/>
            <person name="Yoshinaga Y."/>
            <person name="Zwiers L.-H."/>
            <person name="Turgeon B."/>
            <person name="Goodwin S."/>
            <person name="Spatafora J."/>
            <person name="Crous P."/>
            <person name="Grigoriev I."/>
        </authorList>
    </citation>
    <scope>NUCLEOTIDE SEQUENCE</scope>
    <source>
        <strain evidence="6">Tuck. ex Michener</strain>
    </source>
</reference>
<dbReference type="AlphaFoldDB" id="A0A6A6HEG2"/>
<dbReference type="InterPro" id="IPR046346">
    <property type="entry name" value="Aminoacid_DH-like_N_sf"/>
</dbReference>
<dbReference type="Gene3D" id="3.40.50.300">
    <property type="entry name" value="P-loop containing nucleotide triphosphate hydrolases"/>
    <property type="match status" value="1"/>
</dbReference>
<dbReference type="GO" id="GO:0003866">
    <property type="term" value="F:3-phosphoshikimate 1-carboxyvinyltransferase activity"/>
    <property type="evidence" value="ECO:0007669"/>
    <property type="project" value="TreeGrafter"/>
</dbReference>
<dbReference type="GO" id="GO:0003855">
    <property type="term" value="F:3-dehydroquinate dehydratase activity"/>
    <property type="evidence" value="ECO:0007669"/>
    <property type="project" value="InterPro"/>
</dbReference>
<comment type="similarity">
    <text evidence="1">In the 2nd section; belongs to the type-I 3-dehydroquinase family.</text>
</comment>
<feature type="domain" description="Shikimate dehydrogenase substrate binding N-terminal" evidence="4">
    <location>
        <begin position="536"/>
        <end position="616"/>
    </location>
</feature>
<dbReference type="InterPro" id="IPR013708">
    <property type="entry name" value="Shikimate_DH-bd_N"/>
</dbReference>
<dbReference type="SUPFAM" id="SSF51735">
    <property type="entry name" value="NAD(P)-binding Rossmann-fold domains"/>
    <property type="match status" value="1"/>
</dbReference>
<feature type="domain" description="SDH C-terminal" evidence="5">
    <location>
        <begin position="828"/>
        <end position="857"/>
    </location>
</feature>
<dbReference type="InterPro" id="IPR027417">
    <property type="entry name" value="P-loop_NTPase"/>
</dbReference>
<evidence type="ECO:0000259" key="3">
    <source>
        <dbReference type="Pfam" id="PF01488"/>
    </source>
</evidence>
<evidence type="ECO:0000259" key="5">
    <source>
        <dbReference type="Pfam" id="PF18317"/>
    </source>
</evidence>
<dbReference type="InterPro" id="IPR001381">
    <property type="entry name" value="DHquinase_I"/>
</dbReference>
<gene>
    <name evidence="6" type="ORF">EV356DRAFT_443224</name>
</gene>
<proteinExistence type="inferred from homology"/>
<dbReference type="EMBL" id="ML991784">
    <property type="protein sequence ID" value="KAF2236524.1"/>
    <property type="molecule type" value="Genomic_DNA"/>
</dbReference>
<accession>A0A6A6HEG2</accession>
<feature type="domain" description="Quinate/shikimate 5-dehydrogenase/glutamyl-tRNA reductase" evidence="3">
    <location>
        <begin position="678"/>
        <end position="721"/>
    </location>
</feature>
<keyword evidence="7" id="KW-1185">Reference proteome</keyword>
<dbReference type="Pfam" id="PF01202">
    <property type="entry name" value="SKI"/>
    <property type="match status" value="1"/>
</dbReference>
<dbReference type="Pfam" id="PF08501">
    <property type="entry name" value="Shikimate_dh_N"/>
    <property type="match status" value="1"/>
</dbReference>
<dbReference type="PANTHER" id="PTHR21090:SF27">
    <property type="entry name" value="QUINATE REPRESSOR PROTEIN"/>
    <property type="match status" value="1"/>
</dbReference>
<dbReference type="Gene3D" id="3.40.50.720">
    <property type="entry name" value="NAD(P)-binding Rossmann-like Domain"/>
    <property type="match status" value="1"/>
</dbReference>
<evidence type="ECO:0000256" key="1">
    <source>
        <dbReference type="ARBA" id="ARBA00006477"/>
    </source>
</evidence>
<dbReference type="InterPro" id="IPR013785">
    <property type="entry name" value="Aldolase_TIM"/>
</dbReference>
<dbReference type="Gene3D" id="3.20.20.70">
    <property type="entry name" value="Aldolase class I"/>
    <property type="match status" value="1"/>
</dbReference>
<evidence type="ECO:0000256" key="2">
    <source>
        <dbReference type="ARBA" id="ARBA00009349"/>
    </source>
</evidence>
<dbReference type="InterPro" id="IPR006151">
    <property type="entry name" value="Shikm_DH/Glu-tRNA_Rdtase"/>
</dbReference>
<dbReference type="OrthoDB" id="4415835at2759"/>
<dbReference type="Pfam" id="PF01488">
    <property type="entry name" value="Shikimate_DH"/>
    <property type="match status" value="1"/>
</dbReference>
<dbReference type="InterPro" id="IPR031322">
    <property type="entry name" value="Shikimate/glucono_kinase"/>
</dbReference>